<reference evidence="3 4" key="1">
    <citation type="submission" date="2018-06" db="EMBL/GenBank/DDBJ databases">
        <authorList>
            <consortium name="Pathogen Informatics"/>
            <person name="Doyle S."/>
        </authorList>
    </citation>
    <scope>NUCLEOTIDE SEQUENCE [LARGE SCALE GENOMIC DNA]</scope>
    <source>
        <strain evidence="3 4">NCTC10911</strain>
    </source>
</reference>
<evidence type="ECO:0000313" key="3">
    <source>
        <dbReference type="EMBL" id="SUV66356.1"/>
    </source>
</evidence>
<dbReference type="SUPFAM" id="SSF52499">
    <property type="entry name" value="Isochorismatase-like hydrolases"/>
    <property type="match status" value="1"/>
</dbReference>
<gene>
    <name evidence="3" type="primary">rutB</name>
    <name evidence="3" type="ORF">NCTC10911_03407</name>
</gene>
<evidence type="ECO:0000313" key="4">
    <source>
        <dbReference type="Proteomes" id="UP000255014"/>
    </source>
</evidence>
<dbReference type="InterPro" id="IPR050272">
    <property type="entry name" value="Isochorismatase-like_hydrls"/>
</dbReference>
<keyword evidence="1 3" id="KW-0378">Hydrolase</keyword>
<sequence>MEFPQWVVDRVQARQGCLHPYDSLPGPRTAAVVIDMQRYFTLPGYQGECAAARAIVQPINRLCAAVRAAGGSVVWVQTASDHADSFWSHHHGVMLTPERSKRRLETLKRDSEGYALHPDMDARAEDVRVTKRFYSAMAPGSSELEPLLRGRGIDTLLIAGTVTNVCCESTARDAMMRDFRTIMVDDALAAVTPAEHENALHGWMLFFGDVLSVDEASARLAAADETRRIA</sequence>
<proteinExistence type="predicted"/>
<dbReference type="CDD" id="cd00431">
    <property type="entry name" value="cysteine_hydrolases"/>
    <property type="match status" value="1"/>
</dbReference>
<organism evidence="3 4">
    <name type="scientific">Bordetella pertussis</name>
    <dbReference type="NCBI Taxonomy" id="520"/>
    <lineage>
        <taxon>Bacteria</taxon>
        <taxon>Pseudomonadati</taxon>
        <taxon>Pseudomonadota</taxon>
        <taxon>Betaproteobacteria</taxon>
        <taxon>Burkholderiales</taxon>
        <taxon>Alcaligenaceae</taxon>
        <taxon>Bordetella</taxon>
    </lineage>
</organism>
<dbReference type="AlphaFoldDB" id="A0A0E7UT31"/>
<dbReference type="RefSeq" id="WP_003820594.1">
    <property type="nucleotide sequence ID" value="NZ_AP024746.1"/>
</dbReference>
<dbReference type="Gene3D" id="3.40.50.850">
    <property type="entry name" value="Isochorismatase-like"/>
    <property type="match status" value="1"/>
</dbReference>
<evidence type="ECO:0000259" key="2">
    <source>
        <dbReference type="Pfam" id="PF00857"/>
    </source>
</evidence>
<dbReference type="EC" id="3.5.1.-" evidence="3"/>
<dbReference type="InterPro" id="IPR000868">
    <property type="entry name" value="Isochorismatase-like_dom"/>
</dbReference>
<dbReference type="PANTHER" id="PTHR43540:SF6">
    <property type="entry name" value="ISOCHORISMATASE-LIKE DOMAIN-CONTAINING PROTEIN"/>
    <property type="match status" value="1"/>
</dbReference>
<dbReference type="EMBL" id="UFTT01000002">
    <property type="protein sequence ID" value="SUV66356.1"/>
    <property type="molecule type" value="Genomic_DNA"/>
</dbReference>
<protein>
    <submittedName>
        <fullName evidence="3">Peroxyureidoacrylate/ureidoacrylate amidohydrolase RutB</fullName>
        <ecNumber evidence="3">3.5.1.-</ecNumber>
    </submittedName>
</protein>
<dbReference type="Pfam" id="PF00857">
    <property type="entry name" value="Isochorismatase"/>
    <property type="match status" value="1"/>
</dbReference>
<dbReference type="GO" id="GO:0016787">
    <property type="term" value="F:hydrolase activity"/>
    <property type="evidence" value="ECO:0007669"/>
    <property type="project" value="UniProtKB-KW"/>
</dbReference>
<evidence type="ECO:0000256" key="1">
    <source>
        <dbReference type="ARBA" id="ARBA00022801"/>
    </source>
</evidence>
<feature type="domain" description="Isochorismatase-like" evidence="2">
    <location>
        <begin position="29"/>
        <end position="214"/>
    </location>
</feature>
<dbReference type="Proteomes" id="UP000255014">
    <property type="component" value="Unassembled WGS sequence"/>
</dbReference>
<dbReference type="PANTHER" id="PTHR43540">
    <property type="entry name" value="PEROXYUREIDOACRYLATE/UREIDOACRYLATE AMIDOHYDROLASE-RELATED"/>
    <property type="match status" value="1"/>
</dbReference>
<dbReference type="InterPro" id="IPR036380">
    <property type="entry name" value="Isochorismatase-like_sf"/>
</dbReference>
<name>A0A0E7UT31_BORPT</name>
<accession>A0A0E7UT31</accession>
<dbReference type="GeneID" id="69602895"/>
<dbReference type="OMA" id="CGIATNI"/>